<evidence type="ECO:0000256" key="2">
    <source>
        <dbReference type="ARBA" id="ARBA00022840"/>
    </source>
</evidence>
<evidence type="ECO:0000259" key="4">
    <source>
        <dbReference type="Pfam" id="PF13614"/>
    </source>
</evidence>
<dbReference type="GO" id="GO:0005524">
    <property type="term" value="F:ATP binding"/>
    <property type="evidence" value="ECO:0007669"/>
    <property type="project" value="UniProtKB-KW"/>
</dbReference>
<dbReference type="AlphaFoldDB" id="A0A0Q9YWY4"/>
<organism evidence="5">
    <name type="scientific">Candidatus Berkiella aquae</name>
    <dbReference type="NCBI Taxonomy" id="295108"/>
    <lineage>
        <taxon>Bacteria</taxon>
        <taxon>Pseudomonadati</taxon>
        <taxon>Pseudomonadota</taxon>
        <taxon>Gammaproteobacteria</taxon>
        <taxon>Candidatus Berkiellales</taxon>
        <taxon>Candidatus Berkiellaceae</taxon>
        <taxon>Candidatus Berkiella</taxon>
    </lineage>
</organism>
<comment type="caution">
    <text evidence="5">The sequence shown here is derived from an EMBL/GenBank/DDBJ whole genome shotgun (WGS) entry which is preliminary data.</text>
</comment>
<proteinExistence type="predicted"/>
<dbReference type="InterPro" id="IPR027417">
    <property type="entry name" value="P-loop_NTPase"/>
</dbReference>
<dbReference type="EMBL" id="LKAJ01000004">
    <property type="protein sequence ID" value="KRG21476.1"/>
    <property type="molecule type" value="Genomic_DNA"/>
</dbReference>
<dbReference type="InterPro" id="IPR050625">
    <property type="entry name" value="ParA/MinD_ATPase"/>
</dbReference>
<dbReference type="RefSeq" id="WP_235528427.1">
    <property type="nucleotide sequence ID" value="NZ_LKAJ02000001.1"/>
</dbReference>
<dbReference type="InterPro" id="IPR025501">
    <property type="entry name" value="MinD_FleN"/>
</dbReference>
<dbReference type="SUPFAM" id="SSF52540">
    <property type="entry name" value="P-loop containing nucleoside triphosphate hydrolases"/>
    <property type="match status" value="1"/>
</dbReference>
<dbReference type="PATRIC" id="fig|1590043.3.peg.1243"/>
<protein>
    <submittedName>
        <fullName evidence="5">Flagellum site-determining protein YlxH</fullName>
    </submittedName>
</protein>
<feature type="binding site" evidence="3">
    <location>
        <begin position="19"/>
        <end position="26"/>
    </location>
    <ligand>
        <name>ATP</name>
        <dbReference type="ChEBI" id="CHEBI:30616"/>
    </ligand>
</feature>
<keyword evidence="2 3" id="KW-0067">ATP-binding</keyword>
<dbReference type="GO" id="GO:0051782">
    <property type="term" value="P:negative regulation of cell division"/>
    <property type="evidence" value="ECO:0007669"/>
    <property type="project" value="TreeGrafter"/>
</dbReference>
<dbReference type="PIRSF" id="PIRSF003092">
    <property type="entry name" value="MinD"/>
    <property type="match status" value="1"/>
</dbReference>
<dbReference type="PANTHER" id="PTHR43384:SF4">
    <property type="entry name" value="CELLULOSE BIOSYNTHESIS PROTEIN BCSQ-RELATED"/>
    <property type="match status" value="1"/>
</dbReference>
<accession>A0A0Q9YWY4</accession>
<dbReference type="STRING" id="295108.HT99x_01228"/>
<dbReference type="InterPro" id="IPR033875">
    <property type="entry name" value="FlhG"/>
</dbReference>
<dbReference type="CDD" id="cd02038">
    <property type="entry name" value="FlhG-like"/>
    <property type="match status" value="1"/>
</dbReference>
<dbReference type="GO" id="GO:0005829">
    <property type="term" value="C:cytosol"/>
    <property type="evidence" value="ECO:0007669"/>
    <property type="project" value="TreeGrafter"/>
</dbReference>
<dbReference type="GO" id="GO:0016887">
    <property type="term" value="F:ATP hydrolysis activity"/>
    <property type="evidence" value="ECO:0007669"/>
    <property type="project" value="TreeGrafter"/>
</dbReference>
<dbReference type="InterPro" id="IPR025669">
    <property type="entry name" value="AAA_dom"/>
</dbReference>
<evidence type="ECO:0000313" key="5">
    <source>
        <dbReference type="EMBL" id="KRG21476.1"/>
    </source>
</evidence>
<dbReference type="GO" id="GO:0009898">
    <property type="term" value="C:cytoplasmic side of plasma membrane"/>
    <property type="evidence" value="ECO:0007669"/>
    <property type="project" value="TreeGrafter"/>
</dbReference>
<evidence type="ECO:0000256" key="1">
    <source>
        <dbReference type="ARBA" id="ARBA00022741"/>
    </source>
</evidence>
<keyword evidence="1 3" id="KW-0547">Nucleotide-binding</keyword>
<sequence>MNTTMNHKIANVIAITGGKGGIGKTTLSVNLGIAIAQTGKKTYLLDADFGLSNVDVMLGLKPQFTLLDVIENRASLAQIIIEGPAGLHIIPGASGFARMVDMAARDYGGIIAAFQSLASQVDTLIIDTAAGISDSVIRFAVAANEIMVVVTDEPTSLADAYALIKLLNLRHGIQRFRIIVNLSSSLYEAKKLFAKLTNVTDQYLNVVLHFLGWVPEDELVRKAIKQQCAVMEAYPSSKAAQCVMTLASQINKLPLPKSQGGQVQFFIEQFINVQNVVQ</sequence>
<dbReference type="PANTHER" id="PTHR43384">
    <property type="entry name" value="SEPTUM SITE-DETERMINING PROTEIN MIND HOMOLOG, CHLOROPLASTIC-RELATED"/>
    <property type="match status" value="1"/>
</dbReference>
<dbReference type="Pfam" id="PF13614">
    <property type="entry name" value="AAA_31"/>
    <property type="match status" value="1"/>
</dbReference>
<reference evidence="5" key="1">
    <citation type="submission" date="2015-09" db="EMBL/GenBank/DDBJ databases">
        <title>Draft Genome Sequences of Two Novel Amoeba-resistant Intranuclear Bacteria, Candidatus Berkiella cookevillensis and Candidatus Berkiella aquae.</title>
        <authorList>
            <person name="Mehari Y.T."/>
            <person name="Arivett B.A."/>
            <person name="Farone A.L."/>
            <person name="Gunderson J.H."/>
            <person name="Farone M.B."/>
        </authorList>
    </citation>
    <scope>NUCLEOTIDE SEQUENCE [LARGE SCALE GENOMIC DNA]</scope>
    <source>
        <strain evidence="5">HT99</strain>
    </source>
</reference>
<name>A0A0Q9YWY4_9GAMM</name>
<feature type="domain" description="AAA" evidence="4">
    <location>
        <begin position="11"/>
        <end position="168"/>
    </location>
</feature>
<dbReference type="Gene3D" id="3.40.50.300">
    <property type="entry name" value="P-loop containing nucleotide triphosphate hydrolases"/>
    <property type="match status" value="1"/>
</dbReference>
<evidence type="ECO:0000256" key="3">
    <source>
        <dbReference type="PIRSR" id="PIRSR003092-1"/>
    </source>
</evidence>
<gene>
    <name evidence="5" type="primary">ylxH_1</name>
    <name evidence="5" type="ORF">HT99x_01228</name>
</gene>